<gene>
    <name evidence="1" type="ORF">VFH_I199560</name>
</gene>
<organism evidence="1 2">
    <name type="scientific">Vicia faba</name>
    <name type="common">Broad bean</name>
    <name type="synonym">Faba vulgaris</name>
    <dbReference type="NCBI Taxonomy" id="3906"/>
    <lineage>
        <taxon>Eukaryota</taxon>
        <taxon>Viridiplantae</taxon>
        <taxon>Streptophyta</taxon>
        <taxon>Embryophyta</taxon>
        <taxon>Tracheophyta</taxon>
        <taxon>Spermatophyta</taxon>
        <taxon>Magnoliopsida</taxon>
        <taxon>eudicotyledons</taxon>
        <taxon>Gunneridae</taxon>
        <taxon>Pentapetalae</taxon>
        <taxon>rosids</taxon>
        <taxon>fabids</taxon>
        <taxon>Fabales</taxon>
        <taxon>Fabaceae</taxon>
        <taxon>Papilionoideae</taxon>
        <taxon>50 kb inversion clade</taxon>
        <taxon>NPAAA clade</taxon>
        <taxon>Hologalegina</taxon>
        <taxon>IRL clade</taxon>
        <taxon>Fabeae</taxon>
        <taxon>Vicia</taxon>
    </lineage>
</organism>
<sequence>MNSYTLQAKQYNSKFKGASPRRTNYIPKQMLHTTYMERKARIYPTREGSFGTTQLQQQDKIIKHAKGNQRLENTVLLQEQHTRLDHHMQMQQDKEYICSANIIR</sequence>
<keyword evidence="2" id="KW-1185">Reference proteome</keyword>
<evidence type="ECO:0000313" key="2">
    <source>
        <dbReference type="Proteomes" id="UP001157006"/>
    </source>
</evidence>
<accession>A0AAV0ZA65</accession>
<dbReference type="AlphaFoldDB" id="A0AAV0ZA65"/>
<dbReference type="Proteomes" id="UP001157006">
    <property type="component" value="Chromosome 1S"/>
</dbReference>
<reference evidence="1 2" key="1">
    <citation type="submission" date="2023-01" db="EMBL/GenBank/DDBJ databases">
        <authorList>
            <person name="Kreplak J."/>
        </authorList>
    </citation>
    <scope>NUCLEOTIDE SEQUENCE [LARGE SCALE GENOMIC DNA]</scope>
</reference>
<protein>
    <submittedName>
        <fullName evidence="1">Uncharacterized protein</fullName>
    </submittedName>
</protein>
<proteinExistence type="predicted"/>
<name>A0AAV0ZA65_VICFA</name>
<evidence type="ECO:0000313" key="1">
    <source>
        <dbReference type="EMBL" id="CAI8595615.1"/>
    </source>
</evidence>
<dbReference type="EMBL" id="OX451735">
    <property type="protein sequence ID" value="CAI8595615.1"/>
    <property type="molecule type" value="Genomic_DNA"/>
</dbReference>